<sequence length="709" mass="79525">MKHSLLILLAFWKFTTVPVWAEKQIFVSPKGSDRAAGTIAHPLKSIQAALERAETLENEDVQIILRQGTYEQSKTLEIGSCGKYTSLTICPYRDEHVSISGGRKIPLSSMKKIFDRKIIARLPESVRKQVREIDFTQLGIPIADLRPSGFGRPSSPAWSELFADDVPLNLSRWPNDSTVLIGKVLEAGTGENVAEAPLPVFQYCEERPSAWFQAGSFWIGGYFAHGYASDMIRVDHLDSETKTIHTAQQTVYGFMTGADWRRWYALNLLEELDLPGEYVIDKENEKMYVYLPEDTRTLHVSVMNDPLVAIENCQNITLSRLTFEYGRSIGIYLENTHHVRITGCTIRNVGGVGISVGRGTETPGKRTLRPHAAEAGGDPKSRVVGDLMGRVYQDVLFNRNGGTDNGITDCYIYNTGSGGISLGGGDRATLTPAGNFVENCRIHDFNRVEKSYRPGIWIDGVGNRVSKCDIYNAPSMAILFHGNNHVIEFCKITNVCGEVDDQGAIYYGRDPSELGNVIRYCYFHKLSPRHRVTATYHDDGACGGEVYGNIYHNAGSLPVLIGGGHYNHYHHNIFIDSPVAIHLDNRMQNWGAGMVAPDGIIDQRLKKVKFQEPPYSTTYPFLVHYWEEDPSYPHGNVIEGNLFHRIKNIVNGQTQWGEFRNNWSTNNDPGFIDPEDPLKGFKEDALVYKYIQDFPQLPFDQIGCTLEEL</sequence>
<accession>A0AAW5N7W1</accession>
<name>A0AAW5N7W1_9BACT</name>
<dbReference type="SMART" id="SM00710">
    <property type="entry name" value="PbH1"/>
    <property type="match status" value="6"/>
</dbReference>
<feature type="domain" description="Right handed beta helix" evidence="2">
    <location>
        <begin position="404"/>
        <end position="572"/>
    </location>
</feature>
<dbReference type="RefSeq" id="WP_258336228.1">
    <property type="nucleotide sequence ID" value="NZ_JANRHJ010000020.1"/>
</dbReference>
<evidence type="ECO:0000256" key="1">
    <source>
        <dbReference type="SAM" id="MobiDB-lite"/>
    </source>
</evidence>
<proteinExistence type="predicted"/>
<reference evidence="3 4" key="1">
    <citation type="submission" date="2022-08" db="EMBL/GenBank/DDBJ databases">
        <authorList>
            <person name="Zeman M."/>
            <person name="Kubasova T."/>
        </authorList>
    </citation>
    <scope>NUCLEOTIDE SEQUENCE [LARGE SCALE GENOMIC DNA]</scope>
    <source>
        <strain evidence="3 4">ET62</strain>
    </source>
</reference>
<organism evidence="3 4">
    <name type="scientific">Phocaeicola barnesiae</name>
    <dbReference type="NCBI Taxonomy" id="376804"/>
    <lineage>
        <taxon>Bacteria</taxon>
        <taxon>Pseudomonadati</taxon>
        <taxon>Bacteroidota</taxon>
        <taxon>Bacteroidia</taxon>
        <taxon>Bacteroidales</taxon>
        <taxon>Bacteroidaceae</taxon>
        <taxon>Phocaeicola</taxon>
    </lineage>
</organism>
<dbReference type="SUPFAM" id="SSF51126">
    <property type="entry name" value="Pectin lyase-like"/>
    <property type="match status" value="1"/>
</dbReference>
<evidence type="ECO:0000313" key="3">
    <source>
        <dbReference type="EMBL" id="MCR8875128.1"/>
    </source>
</evidence>
<protein>
    <submittedName>
        <fullName evidence="3">Right-handed parallel beta-helix repeat-containing protein</fullName>
    </submittedName>
</protein>
<feature type="region of interest" description="Disordered" evidence="1">
    <location>
        <begin position="357"/>
        <end position="379"/>
    </location>
</feature>
<dbReference type="PANTHER" id="PTHR36453:SF1">
    <property type="entry name" value="RIGHT HANDED BETA HELIX DOMAIN-CONTAINING PROTEIN"/>
    <property type="match status" value="1"/>
</dbReference>
<dbReference type="InterPro" id="IPR011050">
    <property type="entry name" value="Pectin_lyase_fold/virulence"/>
</dbReference>
<dbReference type="AlphaFoldDB" id="A0AAW5N7W1"/>
<dbReference type="PANTHER" id="PTHR36453">
    <property type="entry name" value="SECRETED PROTEIN-RELATED"/>
    <property type="match status" value="1"/>
</dbReference>
<evidence type="ECO:0000313" key="4">
    <source>
        <dbReference type="Proteomes" id="UP001204579"/>
    </source>
</evidence>
<dbReference type="InterPro" id="IPR006626">
    <property type="entry name" value="PbH1"/>
</dbReference>
<comment type="caution">
    <text evidence="3">The sequence shown here is derived from an EMBL/GenBank/DDBJ whole genome shotgun (WGS) entry which is preliminary data.</text>
</comment>
<dbReference type="InterPro" id="IPR039448">
    <property type="entry name" value="Beta_helix"/>
</dbReference>
<feature type="domain" description="Right handed beta helix" evidence="2">
    <location>
        <begin position="309"/>
        <end position="357"/>
    </location>
</feature>
<dbReference type="EMBL" id="JANRHJ010000020">
    <property type="protein sequence ID" value="MCR8875128.1"/>
    <property type="molecule type" value="Genomic_DNA"/>
</dbReference>
<dbReference type="Pfam" id="PF13229">
    <property type="entry name" value="Beta_helix"/>
    <property type="match status" value="2"/>
</dbReference>
<dbReference type="Gene3D" id="2.160.20.10">
    <property type="entry name" value="Single-stranded right-handed beta-helix, Pectin lyase-like"/>
    <property type="match status" value="3"/>
</dbReference>
<dbReference type="Proteomes" id="UP001204579">
    <property type="component" value="Unassembled WGS sequence"/>
</dbReference>
<gene>
    <name evidence="3" type="ORF">NW209_14095</name>
</gene>
<keyword evidence="4" id="KW-1185">Reference proteome</keyword>
<evidence type="ECO:0000259" key="2">
    <source>
        <dbReference type="Pfam" id="PF13229"/>
    </source>
</evidence>
<dbReference type="InterPro" id="IPR012334">
    <property type="entry name" value="Pectin_lyas_fold"/>
</dbReference>